<evidence type="ECO:0000256" key="2">
    <source>
        <dbReference type="ARBA" id="ARBA00022452"/>
    </source>
</evidence>
<keyword evidence="4 8" id="KW-0732">Signal</keyword>
<evidence type="ECO:0000313" key="13">
    <source>
        <dbReference type="Proteomes" id="UP000199582"/>
    </source>
</evidence>
<dbReference type="InterPro" id="IPR010827">
    <property type="entry name" value="BamA/TamA_POTRA"/>
</dbReference>
<accession>A0A1H7LHS8</accession>
<keyword evidence="6 8" id="KW-0472">Membrane</keyword>
<dbReference type="GO" id="GO:0051205">
    <property type="term" value="P:protein insertion into membrane"/>
    <property type="evidence" value="ECO:0007669"/>
    <property type="project" value="UniProtKB-UniRule"/>
</dbReference>
<dbReference type="GO" id="GO:0043165">
    <property type="term" value="P:Gram-negative-bacterium-type cell outer membrane assembly"/>
    <property type="evidence" value="ECO:0007669"/>
    <property type="project" value="UniProtKB-UniRule"/>
</dbReference>
<dbReference type="HAMAP" id="MF_01430">
    <property type="entry name" value="OM_assembly_BamA"/>
    <property type="match status" value="1"/>
</dbReference>
<dbReference type="Gene3D" id="3.10.20.310">
    <property type="entry name" value="membrane protein fhac"/>
    <property type="match status" value="5"/>
</dbReference>
<dbReference type="OrthoDB" id="9803054at2"/>
<keyword evidence="13" id="KW-1185">Reference proteome</keyword>
<evidence type="ECO:0000256" key="6">
    <source>
        <dbReference type="ARBA" id="ARBA00023136"/>
    </source>
</evidence>
<feature type="domain" description="POTRA" evidence="11">
    <location>
        <begin position="114"/>
        <end position="191"/>
    </location>
</feature>
<dbReference type="PANTHER" id="PTHR12815:SF23">
    <property type="entry name" value="OUTER MEMBRANE PROTEIN ASSEMBLY FACTOR BAMA"/>
    <property type="match status" value="1"/>
</dbReference>
<dbReference type="GO" id="GO:0009279">
    <property type="term" value="C:cell outer membrane"/>
    <property type="evidence" value="ECO:0007669"/>
    <property type="project" value="UniProtKB-SubCell"/>
</dbReference>
<comment type="subcellular location">
    <subcellularLocation>
        <location evidence="8">Cell outer membrane</location>
    </subcellularLocation>
    <subcellularLocation>
        <location evidence="1">Membrane</location>
    </subcellularLocation>
</comment>
<dbReference type="InterPro" id="IPR023707">
    <property type="entry name" value="OM_assembly_BamA"/>
</dbReference>
<dbReference type="InterPro" id="IPR000184">
    <property type="entry name" value="Bac_surfAg_D15"/>
</dbReference>
<protein>
    <recommendedName>
        <fullName evidence="8 9">Outer membrane protein assembly factor BamA</fullName>
    </recommendedName>
</protein>
<evidence type="ECO:0000313" key="12">
    <source>
        <dbReference type="EMBL" id="SEK98430.1"/>
    </source>
</evidence>
<evidence type="ECO:0000256" key="4">
    <source>
        <dbReference type="ARBA" id="ARBA00022729"/>
    </source>
</evidence>
<evidence type="ECO:0000259" key="11">
    <source>
        <dbReference type="PROSITE" id="PS51779"/>
    </source>
</evidence>
<dbReference type="NCBIfam" id="TIGR03303">
    <property type="entry name" value="OM_YaeT"/>
    <property type="match status" value="1"/>
</dbReference>
<keyword evidence="7 8" id="KW-0998">Cell outer membrane</keyword>
<evidence type="ECO:0000256" key="5">
    <source>
        <dbReference type="ARBA" id="ARBA00022737"/>
    </source>
</evidence>
<evidence type="ECO:0000256" key="9">
    <source>
        <dbReference type="NCBIfam" id="TIGR03303"/>
    </source>
</evidence>
<dbReference type="EMBL" id="FOAG01000003">
    <property type="protein sequence ID" value="SEK98430.1"/>
    <property type="molecule type" value="Genomic_DNA"/>
</dbReference>
<dbReference type="STRING" id="1287727.SAMN05443999_10361"/>
<comment type="function">
    <text evidence="8">Part of the outer membrane protein assembly complex, which is involved in assembly and insertion of beta-barrel proteins into the outer membrane.</text>
</comment>
<proteinExistence type="inferred from homology"/>
<reference evidence="12 13" key="1">
    <citation type="submission" date="2016-10" db="EMBL/GenBank/DDBJ databases">
        <authorList>
            <person name="de Groot N.N."/>
        </authorList>
    </citation>
    <scope>NUCLEOTIDE SEQUENCE [LARGE SCALE GENOMIC DNA]</scope>
    <source>
        <strain evidence="12 13">DSM 100674</strain>
    </source>
</reference>
<dbReference type="PIRSF" id="PIRSF006076">
    <property type="entry name" value="OM_assembly_OMP85"/>
    <property type="match status" value="1"/>
</dbReference>
<dbReference type="Pfam" id="PF07244">
    <property type="entry name" value="POTRA"/>
    <property type="match status" value="3"/>
</dbReference>
<dbReference type="InterPro" id="IPR039910">
    <property type="entry name" value="D15-like"/>
</dbReference>
<dbReference type="InterPro" id="IPR034746">
    <property type="entry name" value="POTRA"/>
</dbReference>
<organism evidence="12 13">
    <name type="scientific">Roseovarius azorensis</name>
    <dbReference type="NCBI Taxonomy" id="1287727"/>
    <lineage>
        <taxon>Bacteria</taxon>
        <taxon>Pseudomonadati</taxon>
        <taxon>Pseudomonadota</taxon>
        <taxon>Alphaproteobacteria</taxon>
        <taxon>Rhodobacterales</taxon>
        <taxon>Roseobacteraceae</taxon>
        <taxon>Roseovarius</taxon>
    </lineage>
</organism>
<evidence type="ECO:0000256" key="7">
    <source>
        <dbReference type="ARBA" id="ARBA00023237"/>
    </source>
</evidence>
<dbReference type="PANTHER" id="PTHR12815">
    <property type="entry name" value="SORTING AND ASSEMBLY MACHINERY SAMM50 PROTEIN FAMILY MEMBER"/>
    <property type="match status" value="1"/>
</dbReference>
<dbReference type="AlphaFoldDB" id="A0A1H7LHS8"/>
<evidence type="ECO:0000256" key="1">
    <source>
        <dbReference type="ARBA" id="ARBA00004370"/>
    </source>
</evidence>
<feature type="domain" description="POTRA" evidence="11">
    <location>
        <begin position="367"/>
        <end position="440"/>
    </location>
</feature>
<dbReference type="Proteomes" id="UP000199582">
    <property type="component" value="Unassembled WGS sequence"/>
</dbReference>
<name>A0A1H7LHS8_9RHOB</name>
<feature type="domain" description="POTRA" evidence="11">
    <location>
        <begin position="46"/>
        <end position="113"/>
    </location>
</feature>
<feature type="transmembrane region" description="Helical" evidence="10">
    <location>
        <begin position="12"/>
        <end position="38"/>
    </location>
</feature>
<comment type="similarity">
    <text evidence="8">Belongs to the BamA family.</text>
</comment>
<evidence type="ECO:0000256" key="8">
    <source>
        <dbReference type="HAMAP-Rule" id="MF_01430"/>
    </source>
</evidence>
<evidence type="ECO:0000256" key="3">
    <source>
        <dbReference type="ARBA" id="ARBA00022692"/>
    </source>
</evidence>
<evidence type="ECO:0000256" key="10">
    <source>
        <dbReference type="SAM" id="Phobius"/>
    </source>
</evidence>
<sequence>MNHDNVDGPSRPLLSCFVKTLSGTVAVMLLAFILLGAVTPATAQSYNFSSVVIEGNQRIEPATILNFAGIERNTTISAGELNDAYQKILASGLFEQVELVPQGNTLLIRVIEFPTINRIAFEGNNRIKDEDLQGFIQSKVRQVFSPSQAERDAGTIAEAYVQNGRIAARVTPKVIRRSDNRVDLIFEIFEGRKIEVQRIGFVGNRAYSDRRLRRVIESKQTGLLRALIERDTFVEDRINFDRQVLTDFYNSRGYVDFRVTGTNAELARERDAYFVTFNVQEGQQFRFGEITTVSEMNGVEAEDYHSTLKIRPGVIYSPTLVENSIARMERLGIRNGVDFLRVEPRITRNDRDLTLDVEFVLQRGPRVFVERIDIEGNTTTLDRVIRRQFDVVEGDPFNPRAIRQAADRIRALRYFKDVDVNAREGSRPDQVVIETDVEETTTGTVSVGASFSTNAGLGIQLGFSERNFIGRGQQLTAQILATGDTINYNLGFVEPAFLGRDVAFGLDFAFRETDNDNSLFDTAIGTFRPSLTFPTGENTRLGVFYNASYEEMSDYNGTSGILQSEVNQGGLWTSSVGYEFSYDTRRTGLNPNAGVLLSFGQEYAGLGGDNEFIKTTARLVGQTTVLNEEVTLRAILEGGAFEFSSGQNSRFLNRFSGQVIRGFEVNGMGPTEGNEQLGGDYFAALKLEAEFPLGLPDEYGITGGAFYDVGSIWGIGNQAAATGPLASTGFKARHVIGFSVFWSSPFGPIRMNFSNALQKEPGDFEQQFDLTVRTDF</sequence>
<dbReference type="Gene3D" id="2.40.160.50">
    <property type="entry name" value="membrane protein fhac: a member of the omp85/tpsb transporter family"/>
    <property type="match status" value="1"/>
</dbReference>
<dbReference type="PROSITE" id="PS51779">
    <property type="entry name" value="POTRA"/>
    <property type="match status" value="3"/>
</dbReference>
<gene>
    <name evidence="8" type="primary">bamA</name>
    <name evidence="12" type="ORF">SAMN05443999_10361</name>
</gene>
<keyword evidence="3 8" id="KW-0812">Transmembrane</keyword>
<comment type="subunit">
    <text evidence="8">Part of the Bam complex.</text>
</comment>
<keyword evidence="2 8" id="KW-1134">Transmembrane beta strand</keyword>
<keyword evidence="5 8" id="KW-0677">Repeat</keyword>
<dbReference type="Pfam" id="PF01103">
    <property type="entry name" value="Omp85"/>
    <property type="match status" value="1"/>
</dbReference>
<keyword evidence="10" id="KW-1133">Transmembrane helix</keyword>